<protein>
    <submittedName>
        <fullName evidence="3">Uncharacterized protein</fullName>
    </submittedName>
</protein>
<dbReference type="OrthoDB" id="4334293at2"/>
<dbReference type="AlphaFoldDB" id="A0A1E7LNW0"/>
<sequence>MGRRTQAERDAMTVEIGFALVSAAVLAGLTFAAISAPALLLLDLGRTARTAVLGVAVTTAAVAFVARTVHVLWRFPSSQRGHRLDGTPDPAGLSRPGSTDSSP</sequence>
<keyword evidence="2" id="KW-0812">Transmembrane</keyword>
<gene>
    <name evidence="3" type="ORF">AN221_24930</name>
</gene>
<dbReference type="InterPro" id="IPR046295">
    <property type="entry name" value="DUF6332"/>
</dbReference>
<organism evidence="3 4">
    <name type="scientific">Streptomyces nanshensis</name>
    <dbReference type="NCBI Taxonomy" id="518642"/>
    <lineage>
        <taxon>Bacteria</taxon>
        <taxon>Bacillati</taxon>
        <taxon>Actinomycetota</taxon>
        <taxon>Actinomycetes</taxon>
        <taxon>Kitasatosporales</taxon>
        <taxon>Streptomycetaceae</taxon>
        <taxon>Streptomyces</taxon>
    </lineage>
</organism>
<dbReference type="RefSeq" id="WP_070202802.1">
    <property type="nucleotide sequence ID" value="NZ_LJGZ01000095.1"/>
</dbReference>
<comment type="caution">
    <text evidence="3">The sequence shown here is derived from an EMBL/GenBank/DDBJ whole genome shotgun (WGS) entry which is preliminary data.</text>
</comment>
<feature type="transmembrane region" description="Helical" evidence="2">
    <location>
        <begin position="12"/>
        <end position="39"/>
    </location>
</feature>
<feature type="region of interest" description="Disordered" evidence="1">
    <location>
        <begin position="79"/>
        <end position="103"/>
    </location>
</feature>
<keyword evidence="2" id="KW-1133">Transmembrane helix</keyword>
<keyword evidence="4" id="KW-1185">Reference proteome</keyword>
<accession>A0A1E7LNW0</accession>
<keyword evidence="2" id="KW-0472">Membrane</keyword>
<dbReference type="EMBL" id="LJGZ01000095">
    <property type="protein sequence ID" value="OEV17890.1"/>
    <property type="molecule type" value="Genomic_DNA"/>
</dbReference>
<feature type="transmembrane region" description="Helical" evidence="2">
    <location>
        <begin position="51"/>
        <end position="73"/>
    </location>
</feature>
<dbReference type="PATRIC" id="fig|518642.7.peg.6551"/>
<reference evidence="3 4" key="1">
    <citation type="journal article" date="2016" name="Front. Microbiol.">
        <title>Comparative Genomics Analysis of Streptomyces Species Reveals Their Adaptation to the Marine Environment and Their Diversity at the Genomic Level.</title>
        <authorList>
            <person name="Tian X."/>
            <person name="Zhang Z."/>
            <person name="Yang T."/>
            <person name="Chen M."/>
            <person name="Li J."/>
            <person name="Chen F."/>
            <person name="Yang J."/>
            <person name="Li W."/>
            <person name="Zhang B."/>
            <person name="Zhang Z."/>
            <person name="Wu J."/>
            <person name="Zhang C."/>
            <person name="Long L."/>
            <person name="Xiao J."/>
        </authorList>
    </citation>
    <scope>NUCLEOTIDE SEQUENCE [LARGE SCALE GENOMIC DNA]</scope>
    <source>
        <strain evidence="3 4">SCSIO M10372</strain>
    </source>
</reference>
<evidence type="ECO:0000256" key="1">
    <source>
        <dbReference type="SAM" id="MobiDB-lite"/>
    </source>
</evidence>
<evidence type="ECO:0000313" key="4">
    <source>
        <dbReference type="Proteomes" id="UP000175971"/>
    </source>
</evidence>
<evidence type="ECO:0000256" key="2">
    <source>
        <dbReference type="SAM" id="Phobius"/>
    </source>
</evidence>
<evidence type="ECO:0000313" key="3">
    <source>
        <dbReference type="EMBL" id="OEV17890.1"/>
    </source>
</evidence>
<dbReference type="Proteomes" id="UP000175971">
    <property type="component" value="Unassembled WGS sequence"/>
</dbReference>
<dbReference type="Pfam" id="PF19857">
    <property type="entry name" value="DUF6332"/>
    <property type="match status" value="1"/>
</dbReference>
<proteinExistence type="predicted"/>
<name>A0A1E7LNW0_9ACTN</name>